<sequence length="268" mass="29823">MHIHTLQAVRQKKNIFAGYDLEKSHQKMIIFLALLAAPCATAFRSISIAEFKKHPIPEFAKRLKGQELVDYINYVQPFFQTNLSSVPKPPAIDLKFSEEDVPEITTATETHYEEEIPERQLLISAKTFEFAKTNFSSFDAREKWPNCRSVKLIRDQANCGSCWAVSTASAMSDRLCIHSNGERQDLLSATDILTCCVLCGSGCNKGSTLRAYAWLAKVGACTGGPYGTQHTAGNQLGAHGVKIIGWGIENGVKYWLISNSWNTDWGEK</sequence>
<evidence type="ECO:0000256" key="3">
    <source>
        <dbReference type="ARBA" id="ARBA00022801"/>
    </source>
</evidence>
<feature type="non-terminal residue" evidence="6">
    <location>
        <position position="268"/>
    </location>
</feature>
<dbReference type="EMBL" id="UYYB01095709">
    <property type="protein sequence ID" value="VDM75703.1"/>
    <property type="molecule type" value="Genomic_DNA"/>
</dbReference>
<feature type="domain" description="Peptidase C1A papain C-terminal" evidence="5">
    <location>
        <begin position="134"/>
        <end position="268"/>
    </location>
</feature>
<evidence type="ECO:0000256" key="1">
    <source>
        <dbReference type="ARBA" id="ARBA00008455"/>
    </source>
</evidence>
<dbReference type="PROSITE" id="PS00139">
    <property type="entry name" value="THIOL_PROTEASE_CYS"/>
    <property type="match status" value="1"/>
</dbReference>
<keyword evidence="2" id="KW-0645">Protease</keyword>
<dbReference type="InterPro" id="IPR000668">
    <property type="entry name" value="Peptidase_C1A_C"/>
</dbReference>
<dbReference type="PROSITE" id="PS00639">
    <property type="entry name" value="THIOL_PROTEASE_HIS"/>
    <property type="match status" value="1"/>
</dbReference>
<evidence type="ECO:0000259" key="5">
    <source>
        <dbReference type="SMART" id="SM00645"/>
    </source>
</evidence>
<dbReference type="InterPro" id="IPR000169">
    <property type="entry name" value="Pept_cys_AS"/>
</dbReference>
<dbReference type="Proteomes" id="UP000270094">
    <property type="component" value="Unassembled WGS sequence"/>
</dbReference>
<protein>
    <recommendedName>
        <fullName evidence="5">Peptidase C1A papain C-terminal domain-containing protein</fullName>
    </recommendedName>
</protein>
<comment type="similarity">
    <text evidence="1">Belongs to the peptidase C1 family.</text>
</comment>
<dbReference type="SMART" id="SM00645">
    <property type="entry name" value="Pept_C1"/>
    <property type="match status" value="1"/>
</dbReference>
<evidence type="ECO:0000256" key="2">
    <source>
        <dbReference type="ARBA" id="ARBA00022670"/>
    </source>
</evidence>
<evidence type="ECO:0000256" key="4">
    <source>
        <dbReference type="ARBA" id="ARBA00022807"/>
    </source>
</evidence>
<name>A0A3P7J5E5_STRVU</name>
<dbReference type="InterPro" id="IPR038765">
    <property type="entry name" value="Papain-like_cys_pep_sf"/>
</dbReference>
<dbReference type="AlphaFoldDB" id="A0A3P7J5E5"/>
<dbReference type="PRINTS" id="PR00705">
    <property type="entry name" value="PAPAIN"/>
</dbReference>
<dbReference type="InterPro" id="IPR025660">
    <property type="entry name" value="Pept_his_AS"/>
</dbReference>
<reference evidence="6 7" key="1">
    <citation type="submission" date="2018-11" db="EMBL/GenBank/DDBJ databases">
        <authorList>
            <consortium name="Pathogen Informatics"/>
        </authorList>
    </citation>
    <scope>NUCLEOTIDE SEQUENCE [LARGE SCALE GENOMIC DNA]</scope>
</reference>
<evidence type="ECO:0000313" key="6">
    <source>
        <dbReference type="EMBL" id="VDM75703.1"/>
    </source>
</evidence>
<organism evidence="6 7">
    <name type="scientific">Strongylus vulgaris</name>
    <name type="common">Blood worm</name>
    <dbReference type="NCBI Taxonomy" id="40348"/>
    <lineage>
        <taxon>Eukaryota</taxon>
        <taxon>Metazoa</taxon>
        <taxon>Ecdysozoa</taxon>
        <taxon>Nematoda</taxon>
        <taxon>Chromadorea</taxon>
        <taxon>Rhabditida</taxon>
        <taxon>Rhabditina</taxon>
        <taxon>Rhabditomorpha</taxon>
        <taxon>Strongyloidea</taxon>
        <taxon>Strongylidae</taxon>
        <taxon>Strongylus</taxon>
    </lineage>
</organism>
<gene>
    <name evidence="6" type="ORF">SVUK_LOCUS10701</name>
</gene>
<dbReference type="InterPro" id="IPR013128">
    <property type="entry name" value="Peptidase_C1A"/>
</dbReference>
<dbReference type="SUPFAM" id="SSF54001">
    <property type="entry name" value="Cysteine proteinases"/>
    <property type="match status" value="1"/>
</dbReference>
<proteinExistence type="inferred from homology"/>
<dbReference type="GO" id="GO:0008234">
    <property type="term" value="F:cysteine-type peptidase activity"/>
    <property type="evidence" value="ECO:0007669"/>
    <property type="project" value="UniProtKB-KW"/>
</dbReference>
<keyword evidence="3" id="KW-0378">Hydrolase</keyword>
<keyword evidence="4" id="KW-0788">Thiol protease</keyword>
<dbReference type="OrthoDB" id="640249at2759"/>
<dbReference type="Pfam" id="PF00112">
    <property type="entry name" value="Peptidase_C1"/>
    <property type="match status" value="2"/>
</dbReference>
<dbReference type="Gene3D" id="3.90.70.10">
    <property type="entry name" value="Cysteine proteinases"/>
    <property type="match status" value="2"/>
</dbReference>
<accession>A0A3P7J5E5</accession>
<keyword evidence="7" id="KW-1185">Reference proteome</keyword>
<dbReference type="PANTHER" id="PTHR12411">
    <property type="entry name" value="CYSTEINE PROTEASE FAMILY C1-RELATED"/>
    <property type="match status" value="1"/>
</dbReference>
<evidence type="ECO:0000313" key="7">
    <source>
        <dbReference type="Proteomes" id="UP000270094"/>
    </source>
</evidence>
<dbReference type="GO" id="GO:0006508">
    <property type="term" value="P:proteolysis"/>
    <property type="evidence" value="ECO:0007669"/>
    <property type="project" value="UniProtKB-KW"/>
</dbReference>